<evidence type="ECO:0000313" key="4">
    <source>
        <dbReference type="EMBL" id="GFZ20326.1"/>
    </source>
</evidence>
<dbReference type="GO" id="GO:0009451">
    <property type="term" value="P:RNA modification"/>
    <property type="evidence" value="ECO:0007669"/>
    <property type="project" value="InterPro"/>
</dbReference>
<dbReference type="NCBIfam" id="TIGR00756">
    <property type="entry name" value="PPR"/>
    <property type="match status" value="3"/>
</dbReference>
<dbReference type="Pfam" id="PF01535">
    <property type="entry name" value="PPR"/>
    <property type="match status" value="4"/>
</dbReference>
<dbReference type="PANTHER" id="PTHR47926">
    <property type="entry name" value="PENTATRICOPEPTIDE REPEAT-CONTAINING PROTEIN"/>
    <property type="match status" value="1"/>
</dbReference>
<keyword evidence="2" id="KW-0677">Repeat</keyword>
<dbReference type="Pfam" id="PF13041">
    <property type="entry name" value="PPR_2"/>
    <property type="match status" value="2"/>
</dbReference>
<evidence type="ECO:0000313" key="5">
    <source>
        <dbReference type="Proteomes" id="UP000585474"/>
    </source>
</evidence>
<dbReference type="Proteomes" id="UP000585474">
    <property type="component" value="Unassembled WGS sequence"/>
</dbReference>
<dbReference type="EMBL" id="BJWL01000028">
    <property type="protein sequence ID" value="GFZ20326.1"/>
    <property type="molecule type" value="Genomic_DNA"/>
</dbReference>
<dbReference type="InterPro" id="IPR046960">
    <property type="entry name" value="PPR_At4g14850-like_plant"/>
</dbReference>
<reference evidence="4 5" key="1">
    <citation type="submission" date="2019-07" db="EMBL/GenBank/DDBJ databases">
        <title>De Novo Assembly of kiwifruit Actinidia rufa.</title>
        <authorList>
            <person name="Sugita-Konishi S."/>
            <person name="Sato K."/>
            <person name="Mori E."/>
            <person name="Abe Y."/>
            <person name="Kisaki G."/>
            <person name="Hamano K."/>
            <person name="Suezawa K."/>
            <person name="Otani M."/>
            <person name="Fukuda T."/>
            <person name="Manabe T."/>
            <person name="Gomi K."/>
            <person name="Tabuchi M."/>
            <person name="Akimitsu K."/>
            <person name="Kataoka I."/>
        </authorList>
    </citation>
    <scope>NUCLEOTIDE SEQUENCE [LARGE SCALE GENOMIC DNA]</scope>
    <source>
        <strain evidence="5">cv. Fuchu</strain>
    </source>
</reference>
<dbReference type="AlphaFoldDB" id="A0A7J0HB74"/>
<proteinExistence type="inferred from homology"/>
<dbReference type="FunFam" id="1.25.40.10:FF:000201">
    <property type="entry name" value="Pentatricopeptide repeat-containing protein mitochondrial"/>
    <property type="match status" value="1"/>
</dbReference>
<sequence length="333" mass="36932">MYMKNEDLVDGERVFNEMPEKNAVSWTSLLAGYSLSGLVDQAIGIFFQMQAEGAKPNPLTFATVLGILADNGAVDKRIQVHSMVAKNGFKSTTFVSNSLINMYSKSGMVRDARAVFDNIENRNADSWNAMVADFVSNDLGLEALKLFYQMRIAGCSEMDEALRLFYTMHGVWNVVSWPAMISGYLQNCGAEQAVNLFCQLRREGVRPNDFTYSTVLTAHHTASLFQIHAQVIKTNYENSSSVGTALLDAYIKIGHISEAAKVFELIEEKDIVAWSAMLAGYAQTGDTEGAVEVFLQLTKEVFSQMSLPSPVSSMHVLVLLQQWSRGNKLMETQ</sequence>
<dbReference type="OrthoDB" id="185373at2759"/>
<comment type="similarity">
    <text evidence="1">Belongs to the PPR family. PCMP-H subfamily.</text>
</comment>
<dbReference type="PROSITE" id="PS51375">
    <property type="entry name" value="PPR"/>
    <property type="match status" value="4"/>
</dbReference>
<evidence type="ECO:0000256" key="2">
    <source>
        <dbReference type="ARBA" id="ARBA00022737"/>
    </source>
</evidence>
<name>A0A7J0HB74_9ERIC</name>
<gene>
    <name evidence="4" type="ORF">Acr_28g0010310</name>
</gene>
<feature type="repeat" description="PPR" evidence="3">
    <location>
        <begin position="22"/>
        <end position="56"/>
    </location>
</feature>
<evidence type="ECO:0000256" key="3">
    <source>
        <dbReference type="PROSITE-ProRule" id="PRU00708"/>
    </source>
</evidence>
<feature type="repeat" description="PPR" evidence="3">
    <location>
        <begin position="270"/>
        <end position="304"/>
    </location>
</feature>
<feature type="repeat" description="PPR" evidence="3">
    <location>
        <begin position="173"/>
        <end position="207"/>
    </location>
</feature>
<organism evidence="4 5">
    <name type="scientific">Actinidia rufa</name>
    <dbReference type="NCBI Taxonomy" id="165716"/>
    <lineage>
        <taxon>Eukaryota</taxon>
        <taxon>Viridiplantae</taxon>
        <taxon>Streptophyta</taxon>
        <taxon>Embryophyta</taxon>
        <taxon>Tracheophyta</taxon>
        <taxon>Spermatophyta</taxon>
        <taxon>Magnoliopsida</taxon>
        <taxon>eudicotyledons</taxon>
        <taxon>Gunneridae</taxon>
        <taxon>Pentapetalae</taxon>
        <taxon>asterids</taxon>
        <taxon>Ericales</taxon>
        <taxon>Actinidiaceae</taxon>
        <taxon>Actinidia</taxon>
    </lineage>
</organism>
<dbReference type="GO" id="GO:0003723">
    <property type="term" value="F:RNA binding"/>
    <property type="evidence" value="ECO:0007669"/>
    <property type="project" value="InterPro"/>
</dbReference>
<accession>A0A7J0HB74</accession>
<dbReference type="Gene3D" id="1.25.40.10">
    <property type="entry name" value="Tetratricopeptide repeat domain"/>
    <property type="match status" value="3"/>
</dbReference>
<dbReference type="InterPro" id="IPR002885">
    <property type="entry name" value="PPR_rpt"/>
</dbReference>
<protein>
    <submittedName>
        <fullName evidence="4">Tetratricopeptide repeat (TPR)-like superfamily protein</fullName>
    </submittedName>
</protein>
<feature type="repeat" description="PPR" evidence="3">
    <location>
        <begin position="92"/>
        <end position="126"/>
    </location>
</feature>
<comment type="caution">
    <text evidence="4">The sequence shown here is derived from an EMBL/GenBank/DDBJ whole genome shotgun (WGS) entry which is preliminary data.</text>
</comment>
<evidence type="ECO:0000256" key="1">
    <source>
        <dbReference type="ARBA" id="ARBA00006643"/>
    </source>
</evidence>
<keyword evidence="5" id="KW-1185">Reference proteome</keyword>
<dbReference type="InterPro" id="IPR011990">
    <property type="entry name" value="TPR-like_helical_dom_sf"/>
</dbReference>